<dbReference type="AlphaFoldDB" id="A0A835R9C5"/>
<feature type="compositionally biased region" description="Basic and acidic residues" evidence="1">
    <location>
        <begin position="1"/>
        <end position="15"/>
    </location>
</feature>
<evidence type="ECO:0000313" key="5">
    <source>
        <dbReference type="Proteomes" id="UP000639772"/>
    </source>
</evidence>
<keyword evidence="4" id="KW-1185">Reference proteome</keyword>
<evidence type="ECO:0000256" key="1">
    <source>
        <dbReference type="SAM" id="MobiDB-lite"/>
    </source>
</evidence>
<reference evidence="4 5" key="1">
    <citation type="journal article" date="2020" name="Nat. Food">
        <title>A phased Vanilla planifolia genome enables genetic improvement of flavour and production.</title>
        <authorList>
            <person name="Hasing T."/>
            <person name="Tang H."/>
            <person name="Brym M."/>
            <person name="Khazi F."/>
            <person name="Huang T."/>
            <person name="Chambers A.H."/>
        </authorList>
    </citation>
    <scope>NUCLEOTIDE SEQUENCE [LARGE SCALE GENOMIC DNA]</scope>
    <source>
        <tissue evidence="3">Leaf</tissue>
    </source>
</reference>
<protein>
    <submittedName>
        <fullName evidence="3">Uncharacterized protein</fullName>
    </submittedName>
</protein>
<organism evidence="3 5">
    <name type="scientific">Vanilla planifolia</name>
    <name type="common">Vanilla</name>
    <dbReference type="NCBI Taxonomy" id="51239"/>
    <lineage>
        <taxon>Eukaryota</taxon>
        <taxon>Viridiplantae</taxon>
        <taxon>Streptophyta</taxon>
        <taxon>Embryophyta</taxon>
        <taxon>Tracheophyta</taxon>
        <taxon>Spermatophyta</taxon>
        <taxon>Magnoliopsida</taxon>
        <taxon>Liliopsida</taxon>
        <taxon>Asparagales</taxon>
        <taxon>Orchidaceae</taxon>
        <taxon>Vanilloideae</taxon>
        <taxon>Vanilleae</taxon>
        <taxon>Vanilla</taxon>
    </lineage>
</organism>
<accession>A0A835R9C5</accession>
<evidence type="ECO:0000313" key="3">
    <source>
        <dbReference type="EMBL" id="KAG0486163.1"/>
    </source>
</evidence>
<name>A0A835R9C5_VANPL</name>
<comment type="caution">
    <text evidence="3">The sequence shown here is derived from an EMBL/GenBank/DDBJ whole genome shotgun (WGS) entry which is preliminary data.</text>
</comment>
<dbReference type="Proteomes" id="UP000639772">
    <property type="component" value="Unassembled WGS sequence"/>
</dbReference>
<gene>
    <name evidence="3" type="ORF">HPP92_008258</name>
    <name evidence="2" type="ORF">HPP92_008432</name>
</gene>
<dbReference type="EMBL" id="JADCNM010000004">
    <property type="protein sequence ID" value="KAG0486163.1"/>
    <property type="molecule type" value="Genomic_DNA"/>
</dbReference>
<evidence type="ECO:0000313" key="2">
    <source>
        <dbReference type="EMBL" id="KAG0484353.1"/>
    </source>
</evidence>
<evidence type="ECO:0000313" key="4">
    <source>
        <dbReference type="Proteomes" id="UP000636800"/>
    </source>
</evidence>
<sequence length="115" mass="12329">MGSEQRRGAIAESDRPWGSLRPRSGFDETRGEVWLGNLRHARGCSAHLIRLLIQCVGSGGAQLSGGWVSGRSVVLGLPRRDALGDGTQAATLHATEVGRGFERFRKGCQTEDGGR</sequence>
<feature type="region of interest" description="Disordered" evidence="1">
    <location>
        <begin position="1"/>
        <end position="26"/>
    </location>
</feature>
<proteinExistence type="predicted"/>
<dbReference type="EMBL" id="JADCNL010000004">
    <property type="protein sequence ID" value="KAG0484353.1"/>
    <property type="molecule type" value="Genomic_DNA"/>
</dbReference>
<dbReference type="Proteomes" id="UP000636800">
    <property type="component" value="Unassembled WGS sequence"/>
</dbReference>